<protein>
    <submittedName>
        <fullName evidence="1">Uncharacterized protein</fullName>
    </submittedName>
</protein>
<name>A0A4Y2U3C3_ARAVE</name>
<gene>
    <name evidence="1" type="ORF">AVEN_134118_1</name>
</gene>
<dbReference type="AlphaFoldDB" id="A0A4Y2U3C3"/>
<keyword evidence="2" id="KW-1185">Reference proteome</keyword>
<reference evidence="1 2" key="1">
    <citation type="journal article" date="2019" name="Sci. Rep.">
        <title>Orb-weaving spider Araneus ventricosus genome elucidates the spidroin gene catalogue.</title>
        <authorList>
            <person name="Kono N."/>
            <person name="Nakamura H."/>
            <person name="Ohtoshi R."/>
            <person name="Moran D.A.P."/>
            <person name="Shinohara A."/>
            <person name="Yoshida Y."/>
            <person name="Fujiwara M."/>
            <person name="Mori M."/>
            <person name="Tomita M."/>
            <person name="Arakawa K."/>
        </authorList>
    </citation>
    <scope>NUCLEOTIDE SEQUENCE [LARGE SCALE GENOMIC DNA]</scope>
</reference>
<organism evidence="1 2">
    <name type="scientific">Araneus ventricosus</name>
    <name type="common">Orbweaver spider</name>
    <name type="synonym">Epeira ventricosa</name>
    <dbReference type="NCBI Taxonomy" id="182803"/>
    <lineage>
        <taxon>Eukaryota</taxon>
        <taxon>Metazoa</taxon>
        <taxon>Ecdysozoa</taxon>
        <taxon>Arthropoda</taxon>
        <taxon>Chelicerata</taxon>
        <taxon>Arachnida</taxon>
        <taxon>Araneae</taxon>
        <taxon>Araneomorphae</taxon>
        <taxon>Entelegynae</taxon>
        <taxon>Araneoidea</taxon>
        <taxon>Araneidae</taxon>
        <taxon>Araneus</taxon>
    </lineage>
</organism>
<dbReference type="Proteomes" id="UP000499080">
    <property type="component" value="Unassembled WGS sequence"/>
</dbReference>
<proteinExistence type="predicted"/>
<comment type="caution">
    <text evidence="1">The sequence shown here is derived from an EMBL/GenBank/DDBJ whole genome shotgun (WGS) entry which is preliminary data.</text>
</comment>
<evidence type="ECO:0000313" key="1">
    <source>
        <dbReference type="EMBL" id="GBO06561.1"/>
    </source>
</evidence>
<sequence length="99" mass="11058">MKFTCNGDRQICRIGSSTARNRDMLVTTHFHRGRRGKVSDVYASRLITDATGIWFTLRDTALRTPLSSCNRICGNNPFCAKKLDNCSPSSLEAIGLARY</sequence>
<evidence type="ECO:0000313" key="2">
    <source>
        <dbReference type="Proteomes" id="UP000499080"/>
    </source>
</evidence>
<dbReference type="EMBL" id="BGPR01032854">
    <property type="protein sequence ID" value="GBO06561.1"/>
    <property type="molecule type" value="Genomic_DNA"/>
</dbReference>
<accession>A0A4Y2U3C3</accession>